<keyword evidence="2" id="KW-1185">Reference proteome</keyword>
<dbReference type="EMBL" id="FNXF01000015">
    <property type="protein sequence ID" value="SEI06537.1"/>
    <property type="molecule type" value="Genomic_DNA"/>
</dbReference>
<evidence type="ECO:0000313" key="1">
    <source>
        <dbReference type="EMBL" id="SEI06537.1"/>
    </source>
</evidence>
<protein>
    <submittedName>
        <fullName evidence="1">Uncharacterized protein</fullName>
    </submittedName>
</protein>
<proteinExistence type="predicted"/>
<dbReference type="PROSITE" id="PS51318">
    <property type="entry name" value="TAT"/>
    <property type="match status" value="1"/>
</dbReference>
<dbReference type="InterPro" id="IPR006311">
    <property type="entry name" value="TAT_signal"/>
</dbReference>
<organism evidence="1 2">
    <name type="scientific">Rheinheimera pacifica</name>
    <dbReference type="NCBI Taxonomy" id="173990"/>
    <lineage>
        <taxon>Bacteria</taxon>
        <taxon>Pseudomonadati</taxon>
        <taxon>Pseudomonadota</taxon>
        <taxon>Gammaproteobacteria</taxon>
        <taxon>Chromatiales</taxon>
        <taxon>Chromatiaceae</taxon>
        <taxon>Rheinheimera</taxon>
    </lineage>
</organism>
<dbReference type="Gene3D" id="1.20.120.450">
    <property type="entry name" value="dinb family like domain"/>
    <property type="match status" value="1"/>
</dbReference>
<dbReference type="InterPro" id="IPR034660">
    <property type="entry name" value="DinB/YfiT-like"/>
</dbReference>
<dbReference type="STRING" id="173990.SAMN05660691_03263"/>
<dbReference type="Pfam" id="PF07606">
    <property type="entry name" value="DUF1569"/>
    <property type="match status" value="1"/>
</dbReference>
<gene>
    <name evidence="1" type="ORF">SAMN05660691_03263</name>
</gene>
<accession>A0A1H6N745</accession>
<dbReference type="Proteomes" id="UP000199371">
    <property type="component" value="Unassembled WGS sequence"/>
</dbReference>
<dbReference type="AlphaFoldDB" id="A0A1H6N745"/>
<reference evidence="2" key="1">
    <citation type="submission" date="2016-10" db="EMBL/GenBank/DDBJ databases">
        <authorList>
            <person name="Varghese N."/>
            <person name="Submissions S."/>
        </authorList>
    </citation>
    <scope>NUCLEOTIDE SEQUENCE [LARGE SCALE GENOMIC DNA]</scope>
    <source>
        <strain evidence="2">DSM 17616</strain>
    </source>
</reference>
<dbReference type="InterPro" id="IPR011463">
    <property type="entry name" value="DUF1569"/>
</dbReference>
<name>A0A1H6N745_9GAMM</name>
<sequence length="190" mass="20812">MLTQLHSLRNAAGNTDYQMNRRKFLLTAVGAPLAAAFGTKVVAMARHYPLDELLAQLKRLPAAKLTSHGNWSVSQVFQHLAQSIRYSRLGYPQAKSALFQYTAGAAALNVFSASGTMSHPLDEPIPGAPKLVDAVPNDVALAELVTEIELFIAWQGDLAPHFAYGNLTKAQYYSAHYLHVQNHLQEITLS</sequence>
<evidence type="ECO:0000313" key="2">
    <source>
        <dbReference type="Proteomes" id="UP000199371"/>
    </source>
</evidence>